<dbReference type="InterPro" id="IPR036691">
    <property type="entry name" value="Endo/exonu/phosph_ase_sf"/>
</dbReference>
<dbReference type="Proteomes" id="UP001519362">
    <property type="component" value="Unassembled WGS sequence"/>
</dbReference>
<keyword evidence="2" id="KW-0540">Nuclease</keyword>
<gene>
    <name evidence="2" type="ORF">JOF34_000002</name>
</gene>
<dbReference type="EMBL" id="JAGIOL010000001">
    <property type="protein sequence ID" value="MBP2435416.1"/>
    <property type="molecule type" value="Genomic_DNA"/>
</dbReference>
<protein>
    <submittedName>
        <fullName evidence="2">Endonuclease/exonuclease/phosphatase family metal-dependent hydrolase</fullName>
    </submittedName>
</protein>
<sequence>MTVPLPSPSAPPSIRVLTWNIWCGGREVAHSAAKQIDVLRDQCADIVLLQEAWEGSAAPLAAALDMGVAQQGYDNAVLSPHPARLIATGTDPYASAAIVSTFLGEVLAWSVHLAPWDYGPYRHGASAGEKNTAFGAEREVPGEEERAEQIRSVLTETERILAGHGEMPVIIAGDFNVPSPQDWNGHHRPDVAWPATQILLDAGYADAFRDIHPDPGAAPGLTWAQIHTLEDEPRDRIDFIFTRGLTAVAADHYGSVIDDENRTGFTEHGGSNAYIPHHADNAFPSDHLAVRAALAATPVG</sequence>
<organism evidence="2 3">
    <name type="scientific">Microbacterium amylolyticum</name>
    <dbReference type="NCBI Taxonomy" id="936337"/>
    <lineage>
        <taxon>Bacteria</taxon>
        <taxon>Bacillati</taxon>
        <taxon>Actinomycetota</taxon>
        <taxon>Actinomycetes</taxon>
        <taxon>Micrococcales</taxon>
        <taxon>Microbacteriaceae</taxon>
        <taxon>Microbacterium</taxon>
    </lineage>
</organism>
<dbReference type="PANTHER" id="PTHR41349">
    <property type="match status" value="1"/>
</dbReference>
<accession>A0ABS4ZDP2</accession>
<proteinExistence type="predicted"/>
<evidence type="ECO:0000313" key="2">
    <source>
        <dbReference type="EMBL" id="MBP2435416.1"/>
    </source>
</evidence>
<dbReference type="GO" id="GO:0004519">
    <property type="term" value="F:endonuclease activity"/>
    <property type="evidence" value="ECO:0007669"/>
    <property type="project" value="UniProtKB-KW"/>
</dbReference>
<evidence type="ECO:0000313" key="3">
    <source>
        <dbReference type="Proteomes" id="UP001519362"/>
    </source>
</evidence>
<comment type="caution">
    <text evidence="2">The sequence shown here is derived from an EMBL/GenBank/DDBJ whole genome shotgun (WGS) entry which is preliminary data.</text>
</comment>
<keyword evidence="2" id="KW-0378">Hydrolase</keyword>
<keyword evidence="2" id="KW-0255">Endonuclease</keyword>
<feature type="domain" description="Endonuclease/exonuclease/phosphatase" evidence="1">
    <location>
        <begin position="17"/>
        <end position="287"/>
    </location>
</feature>
<dbReference type="GO" id="GO:0016787">
    <property type="term" value="F:hydrolase activity"/>
    <property type="evidence" value="ECO:0007669"/>
    <property type="project" value="UniProtKB-KW"/>
</dbReference>
<dbReference type="Pfam" id="PF03372">
    <property type="entry name" value="Exo_endo_phos"/>
    <property type="match status" value="1"/>
</dbReference>
<name>A0ABS4ZDP2_9MICO</name>
<evidence type="ECO:0000259" key="1">
    <source>
        <dbReference type="Pfam" id="PF03372"/>
    </source>
</evidence>
<dbReference type="Gene3D" id="3.60.10.10">
    <property type="entry name" value="Endonuclease/exonuclease/phosphatase"/>
    <property type="match status" value="1"/>
</dbReference>
<dbReference type="SUPFAM" id="SSF56219">
    <property type="entry name" value="DNase I-like"/>
    <property type="match status" value="1"/>
</dbReference>
<keyword evidence="3" id="KW-1185">Reference proteome</keyword>
<reference evidence="2 3" key="1">
    <citation type="submission" date="2021-03" db="EMBL/GenBank/DDBJ databases">
        <title>Sequencing the genomes of 1000 actinobacteria strains.</title>
        <authorList>
            <person name="Klenk H.-P."/>
        </authorList>
    </citation>
    <scope>NUCLEOTIDE SEQUENCE [LARGE SCALE GENOMIC DNA]</scope>
    <source>
        <strain evidence="2 3">DSM 24221</strain>
    </source>
</reference>
<dbReference type="PANTHER" id="PTHR41349:SF1">
    <property type="entry name" value="PROTEIN CBG08683"/>
    <property type="match status" value="1"/>
</dbReference>
<dbReference type="InterPro" id="IPR005135">
    <property type="entry name" value="Endo/exonuclease/phosphatase"/>
</dbReference>
<dbReference type="RefSeq" id="WP_165132854.1">
    <property type="nucleotide sequence ID" value="NZ_CP049253.1"/>
</dbReference>